<feature type="active site" description="Charge relay system" evidence="10">
    <location>
        <position position="160"/>
    </location>
</feature>
<evidence type="ECO:0000313" key="13">
    <source>
        <dbReference type="Proteomes" id="UP000518288"/>
    </source>
</evidence>
<comment type="catalytic activity">
    <reaction evidence="9 10">
        <text>L-glutamyl-tRNA(Gln) + L-glutamine + ATP + H2O = L-glutaminyl-tRNA(Gln) + L-glutamate + ADP + phosphate + H(+)</text>
        <dbReference type="Rhea" id="RHEA:17521"/>
        <dbReference type="Rhea" id="RHEA-COMP:9681"/>
        <dbReference type="Rhea" id="RHEA-COMP:9684"/>
        <dbReference type="ChEBI" id="CHEBI:15377"/>
        <dbReference type="ChEBI" id="CHEBI:15378"/>
        <dbReference type="ChEBI" id="CHEBI:29985"/>
        <dbReference type="ChEBI" id="CHEBI:30616"/>
        <dbReference type="ChEBI" id="CHEBI:43474"/>
        <dbReference type="ChEBI" id="CHEBI:58359"/>
        <dbReference type="ChEBI" id="CHEBI:78520"/>
        <dbReference type="ChEBI" id="CHEBI:78521"/>
        <dbReference type="ChEBI" id="CHEBI:456216"/>
        <dbReference type="EC" id="6.3.5.7"/>
    </reaction>
</comment>
<dbReference type="InterPro" id="IPR023631">
    <property type="entry name" value="Amidase_dom"/>
</dbReference>
<comment type="function">
    <text evidence="10">Allows the formation of correctly charged Gln-tRNA(Gln) through the transamidation of misacylated Glu-tRNA(Gln) in organisms which lack glutaminyl-tRNA synthetase. The reaction takes place in the presence of glutamine and ATP through an activated gamma-phospho-Glu-tRNA(Gln).</text>
</comment>
<keyword evidence="5 10" id="KW-0436">Ligase</keyword>
<dbReference type="EC" id="6.3.5.7" evidence="3 10"/>
<feature type="domain" description="Amidase" evidence="11">
    <location>
        <begin position="29"/>
        <end position="481"/>
    </location>
</feature>
<dbReference type="Pfam" id="PF01425">
    <property type="entry name" value="Amidase"/>
    <property type="match status" value="1"/>
</dbReference>
<comment type="subunit">
    <text evidence="2 10">Heterotrimer of A, B and C subunits.</text>
</comment>
<dbReference type="NCBIfam" id="TIGR00132">
    <property type="entry name" value="gatA"/>
    <property type="match status" value="1"/>
</dbReference>
<evidence type="ECO:0000256" key="9">
    <source>
        <dbReference type="ARBA" id="ARBA00047407"/>
    </source>
</evidence>
<dbReference type="GO" id="GO:0050567">
    <property type="term" value="F:glutaminyl-tRNA synthase (glutamine-hydrolyzing) activity"/>
    <property type="evidence" value="ECO:0007669"/>
    <property type="project" value="UniProtKB-UniRule"/>
</dbReference>
<comment type="caution">
    <text evidence="12">The sequence shown here is derived from an EMBL/GenBank/DDBJ whole genome shotgun (WGS) entry which is preliminary data.</text>
</comment>
<feature type="active site" description="Acyl-ester intermediate" evidence="10">
    <location>
        <position position="184"/>
    </location>
</feature>
<dbReference type="GO" id="GO:0005524">
    <property type="term" value="F:ATP binding"/>
    <property type="evidence" value="ECO:0007669"/>
    <property type="project" value="UniProtKB-KW"/>
</dbReference>
<evidence type="ECO:0000259" key="11">
    <source>
        <dbReference type="Pfam" id="PF01425"/>
    </source>
</evidence>
<feature type="active site" description="Charge relay system" evidence="10">
    <location>
        <position position="85"/>
    </location>
</feature>
<dbReference type="InterPro" id="IPR000120">
    <property type="entry name" value="Amidase"/>
</dbReference>
<dbReference type="PANTHER" id="PTHR11895">
    <property type="entry name" value="TRANSAMIDASE"/>
    <property type="match status" value="1"/>
</dbReference>
<keyword evidence="6 10" id="KW-0547">Nucleotide-binding</keyword>
<dbReference type="HAMAP" id="MF_00120">
    <property type="entry name" value="GatA"/>
    <property type="match status" value="1"/>
</dbReference>
<organism evidence="12 13">
    <name type="scientific">Sphaerotilus montanus</name>
    <dbReference type="NCBI Taxonomy" id="522889"/>
    <lineage>
        <taxon>Bacteria</taxon>
        <taxon>Pseudomonadati</taxon>
        <taxon>Pseudomonadota</taxon>
        <taxon>Betaproteobacteria</taxon>
        <taxon>Burkholderiales</taxon>
        <taxon>Sphaerotilaceae</taxon>
        <taxon>Sphaerotilus</taxon>
    </lineage>
</organism>
<name>A0A7Y9UK26_9BURK</name>
<evidence type="ECO:0000256" key="4">
    <source>
        <dbReference type="ARBA" id="ARBA00014428"/>
    </source>
</evidence>
<sequence length="501" mass="52617">MTLSTSPLHALGVADLSRLLDQKQVSSVELTRHLLDRVESHAALGAFLSVDADVALAQAAAADAWRARGVSGAGHTLLGVPIAHKDIFVTRDFPSTAGSKMLDGYRSPFDATVVSRLASAGAVTLGKLNCDEFAMGGSNENSAYTPARNPWNTDRIPGGSSGGSAVAVAARLIPAATGTDTGGSVRQPASLTGITGIKPTYGRCSRYGMIAFASSLDQAGPMARSALDCAHLLQAMSGFDPRDATSAEQPVPDFVAATTTLREGATAEHPLAGLRIGLPKEFFGEGVSADVLAATRAALAELEKLGATLVEVSLPRTELSIPVYYIIAPAEASSNLSRFDGVRYGHRAAQYKDLNDMYRKSRSEGFGTEVKRRIMIGAYVLSHGYYDAYYLQAQKLRRMIADDFQAAFTQCDLIAGPVSPNVARPIGSQTDPVAEYLADIFTLPASLAGLPGISVPAGFGAGGLPVGLQLIGNYWQEGALLHAGHALQQATDWHQQAPAGY</sequence>
<dbReference type="AlphaFoldDB" id="A0A7Y9UK26"/>
<evidence type="ECO:0000256" key="2">
    <source>
        <dbReference type="ARBA" id="ARBA00011123"/>
    </source>
</evidence>
<keyword evidence="8 10" id="KW-0648">Protein biosynthesis</keyword>
<dbReference type="EMBL" id="JACCFH010000001">
    <property type="protein sequence ID" value="NYG33300.1"/>
    <property type="molecule type" value="Genomic_DNA"/>
</dbReference>
<dbReference type="InterPro" id="IPR036928">
    <property type="entry name" value="AS_sf"/>
</dbReference>
<dbReference type="Gene3D" id="3.90.1300.10">
    <property type="entry name" value="Amidase signature (AS) domain"/>
    <property type="match status" value="1"/>
</dbReference>
<evidence type="ECO:0000256" key="7">
    <source>
        <dbReference type="ARBA" id="ARBA00022840"/>
    </source>
</evidence>
<dbReference type="GO" id="GO:0016740">
    <property type="term" value="F:transferase activity"/>
    <property type="evidence" value="ECO:0007669"/>
    <property type="project" value="UniProtKB-KW"/>
</dbReference>
<dbReference type="InterPro" id="IPR004412">
    <property type="entry name" value="GatA"/>
</dbReference>
<evidence type="ECO:0000256" key="1">
    <source>
        <dbReference type="ARBA" id="ARBA00008069"/>
    </source>
</evidence>
<dbReference type="Proteomes" id="UP000518288">
    <property type="component" value="Unassembled WGS sequence"/>
</dbReference>
<evidence type="ECO:0000256" key="6">
    <source>
        <dbReference type="ARBA" id="ARBA00022741"/>
    </source>
</evidence>
<comment type="similarity">
    <text evidence="1 10">Belongs to the amidase family. GatA subfamily.</text>
</comment>
<accession>A0A7Y9UK26</accession>
<dbReference type="SUPFAM" id="SSF75304">
    <property type="entry name" value="Amidase signature (AS) enzymes"/>
    <property type="match status" value="1"/>
</dbReference>
<dbReference type="InterPro" id="IPR020556">
    <property type="entry name" value="Amidase_CS"/>
</dbReference>
<dbReference type="GO" id="GO:0030956">
    <property type="term" value="C:glutamyl-tRNA(Gln) amidotransferase complex"/>
    <property type="evidence" value="ECO:0007669"/>
    <property type="project" value="InterPro"/>
</dbReference>
<reference evidence="12 13" key="1">
    <citation type="submission" date="2020-07" db="EMBL/GenBank/DDBJ databases">
        <title>Genomic Encyclopedia of Archaeal and Bacterial Type Strains, Phase II (KMG-II): from individual species to whole genera.</title>
        <authorList>
            <person name="Goeker M."/>
        </authorList>
    </citation>
    <scope>NUCLEOTIDE SEQUENCE [LARGE SCALE GENOMIC DNA]</scope>
    <source>
        <strain evidence="12 13">DSM 21226</strain>
    </source>
</reference>
<evidence type="ECO:0000256" key="3">
    <source>
        <dbReference type="ARBA" id="ARBA00012739"/>
    </source>
</evidence>
<protein>
    <recommendedName>
        <fullName evidence="4 10">Glutamyl-tRNA(Gln) amidotransferase subunit A</fullName>
        <shortName evidence="10">Glu-ADT subunit A</shortName>
        <ecNumber evidence="3 10">6.3.5.7</ecNumber>
    </recommendedName>
</protein>
<keyword evidence="7 10" id="KW-0067">ATP-binding</keyword>
<keyword evidence="12" id="KW-0808">Transferase</keyword>
<evidence type="ECO:0000256" key="5">
    <source>
        <dbReference type="ARBA" id="ARBA00022598"/>
    </source>
</evidence>
<dbReference type="GO" id="GO:0006412">
    <property type="term" value="P:translation"/>
    <property type="evidence" value="ECO:0007669"/>
    <property type="project" value="UniProtKB-UniRule"/>
</dbReference>
<evidence type="ECO:0000256" key="10">
    <source>
        <dbReference type="HAMAP-Rule" id="MF_00120"/>
    </source>
</evidence>
<keyword evidence="13" id="KW-1185">Reference proteome</keyword>
<dbReference type="PANTHER" id="PTHR11895:SF151">
    <property type="entry name" value="GLUTAMYL-TRNA(GLN) AMIDOTRANSFERASE SUBUNIT A"/>
    <property type="match status" value="1"/>
</dbReference>
<gene>
    <name evidence="10" type="primary">gatA</name>
    <name evidence="12" type="ORF">BDD16_002286</name>
</gene>
<evidence type="ECO:0000256" key="8">
    <source>
        <dbReference type="ARBA" id="ARBA00022917"/>
    </source>
</evidence>
<evidence type="ECO:0000313" key="12">
    <source>
        <dbReference type="EMBL" id="NYG33300.1"/>
    </source>
</evidence>
<dbReference type="PROSITE" id="PS00571">
    <property type="entry name" value="AMIDASES"/>
    <property type="match status" value="1"/>
</dbReference>
<proteinExistence type="inferred from homology"/>
<dbReference type="RefSeq" id="WP_179634080.1">
    <property type="nucleotide sequence ID" value="NZ_JACCFH010000001.1"/>
</dbReference>